<feature type="domain" description="Plus3" evidence="1">
    <location>
        <begin position="1"/>
        <end position="90"/>
    </location>
</feature>
<dbReference type="PROSITE" id="PS51360">
    <property type="entry name" value="PLUS3"/>
    <property type="match status" value="1"/>
</dbReference>
<reference evidence="2" key="1">
    <citation type="submission" date="2020-11" db="EMBL/GenBank/DDBJ databases">
        <authorList>
            <consortium name="DOE Joint Genome Institute"/>
            <person name="Ahrendt S."/>
            <person name="Riley R."/>
            <person name="Andreopoulos W."/>
            <person name="Labutti K."/>
            <person name="Pangilinan J."/>
            <person name="Ruiz-Duenas F.J."/>
            <person name="Barrasa J.M."/>
            <person name="Sanchez-Garcia M."/>
            <person name="Camarero S."/>
            <person name="Miyauchi S."/>
            <person name="Serrano A."/>
            <person name="Linde D."/>
            <person name="Babiker R."/>
            <person name="Drula E."/>
            <person name="Ayuso-Fernandez I."/>
            <person name="Pacheco R."/>
            <person name="Padilla G."/>
            <person name="Ferreira P."/>
            <person name="Barriuso J."/>
            <person name="Kellner H."/>
            <person name="Castanera R."/>
            <person name="Alfaro M."/>
            <person name="Ramirez L."/>
            <person name="Pisabarro A.G."/>
            <person name="Kuo A."/>
            <person name="Tritt A."/>
            <person name="Lipzen A."/>
            <person name="He G."/>
            <person name="Yan M."/>
            <person name="Ng V."/>
            <person name="Cullen D."/>
            <person name="Martin F."/>
            <person name="Rosso M.-N."/>
            <person name="Henrissat B."/>
            <person name="Hibbett D."/>
            <person name="Martinez A.T."/>
            <person name="Grigoriev I.V."/>
        </authorList>
    </citation>
    <scope>NUCLEOTIDE SEQUENCE</scope>
    <source>
        <strain evidence="2">AH 40177</strain>
    </source>
</reference>
<feature type="non-terminal residue" evidence="2">
    <location>
        <position position="90"/>
    </location>
</feature>
<dbReference type="AlphaFoldDB" id="A0A9P5PPU0"/>
<dbReference type="GO" id="GO:0003677">
    <property type="term" value="F:DNA binding"/>
    <property type="evidence" value="ECO:0007669"/>
    <property type="project" value="InterPro"/>
</dbReference>
<dbReference type="Proteomes" id="UP000772434">
    <property type="component" value="Unassembled WGS sequence"/>
</dbReference>
<protein>
    <recommendedName>
        <fullName evidence="1">Plus3 domain-containing protein</fullName>
    </recommendedName>
</protein>
<dbReference type="Gene3D" id="3.90.70.200">
    <property type="entry name" value="Plus-3 domain"/>
    <property type="match status" value="1"/>
</dbReference>
<keyword evidence="3" id="KW-1185">Reference proteome</keyword>
<proteinExistence type="predicted"/>
<dbReference type="InterPro" id="IPR004343">
    <property type="entry name" value="Plus-3_dom"/>
</dbReference>
<organism evidence="2 3">
    <name type="scientific">Rhodocollybia butyracea</name>
    <dbReference type="NCBI Taxonomy" id="206335"/>
    <lineage>
        <taxon>Eukaryota</taxon>
        <taxon>Fungi</taxon>
        <taxon>Dikarya</taxon>
        <taxon>Basidiomycota</taxon>
        <taxon>Agaricomycotina</taxon>
        <taxon>Agaricomycetes</taxon>
        <taxon>Agaricomycetidae</taxon>
        <taxon>Agaricales</taxon>
        <taxon>Marasmiineae</taxon>
        <taxon>Omphalotaceae</taxon>
        <taxon>Rhodocollybia</taxon>
    </lineage>
</organism>
<evidence type="ECO:0000313" key="2">
    <source>
        <dbReference type="EMBL" id="KAF9067793.1"/>
    </source>
</evidence>
<evidence type="ECO:0000259" key="1">
    <source>
        <dbReference type="PROSITE" id="PS51360"/>
    </source>
</evidence>
<dbReference type="InterPro" id="IPR036128">
    <property type="entry name" value="Plus3-like_sf"/>
</dbReference>
<dbReference type="EMBL" id="JADNRY010000068">
    <property type="protein sequence ID" value="KAF9067793.1"/>
    <property type="molecule type" value="Genomic_DNA"/>
</dbReference>
<dbReference type="Pfam" id="PF03126">
    <property type="entry name" value="Plus-3"/>
    <property type="match status" value="1"/>
</dbReference>
<sequence length="90" mass="10244">SLSDLERCRLSRRLVLRFFKMTWFGKYIQGMWVRCQTSPGRYEISQVNALSKGTVQPYKIDGVICNCTVKLVCGSVIRHIALDLISNGAF</sequence>
<evidence type="ECO:0000313" key="3">
    <source>
        <dbReference type="Proteomes" id="UP000772434"/>
    </source>
</evidence>
<dbReference type="SUPFAM" id="SSF159042">
    <property type="entry name" value="Plus3-like"/>
    <property type="match status" value="1"/>
</dbReference>
<name>A0A9P5PPU0_9AGAR</name>
<dbReference type="OrthoDB" id="166375at2759"/>
<gene>
    <name evidence="2" type="ORF">BDP27DRAFT_1188777</name>
</gene>
<comment type="caution">
    <text evidence="2">The sequence shown here is derived from an EMBL/GenBank/DDBJ whole genome shotgun (WGS) entry which is preliminary data.</text>
</comment>
<accession>A0A9P5PPU0</accession>
<feature type="non-terminal residue" evidence="2">
    <location>
        <position position="1"/>
    </location>
</feature>